<dbReference type="Pfam" id="PF01713">
    <property type="entry name" value="Smr"/>
    <property type="match status" value="1"/>
</dbReference>
<dbReference type="InterPro" id="IPR036063">
    <property type="entry name" value="Smr_dom_sf"/>
</dbReference>
<reference evidence="8" key="1">
    <citation type="submission" date="2018-10" db="EMBL/GenBank/DDBJ databases">
        <authorList>
            <person name="Aoki K."/>
        </authorList>
    </citation>
    <scope>NUCLEOTIDE SEQUENCE</scope>
</reference>
<dbReference type="InterPro" id="IPR045076">
    <property type="entry name" value="MutS"/>
</dbReference>
<dbReference type="GO" id="GO:0005524">
    <property type="term" value="F:ATP binding"/>
    <property type="evidence" value="ECO:0007669"/>
    <property type="project" value="UniProtKB-KW"/>
</dbReference>
<evidence type="ECO:0000259" key="7">
    <source>
        <dbReference type="PROSITE" id="PS50828"/>
    </source>
</evidence>
<dbReference type="SMART" id="SM00463">
    <property type="entry name" value="SMR"/>
    <property type="match status" value="1"/>
</dbReference>
<dbReference type="Pfam" id="PF00488">
    <property type="entry name" value="MutS_V"/>
    <property type="match status" value="1"/>
</dbReference>
<dbReference type="Gene3D" id="3.30.1370.110">
    <property type="match status" value="1"/>
</dbReference>
<evidence type="ECO:0000256" key="4">
    <source>
        <dbReference type="ARBA" id="ARBA00022840"/>
    </source>
</evidence>
<dbReference type="NCBIfam" id="TIGR01069">
    <property type="entry name" value="mutS2"/>
    <property type="match status" value="1"/>
</dbReference>
<keyword evidence="6" id="KW-0238">DNA-binding</keyword>
<dbReference type="InterPro" id="IPR000432">
    <property type="entry name" value="DNA_mismatch_repair_MutS_C"/>
</dbReference>
<protein>
    <submittedName>
        <fullName evidence="8">Recombination inhibitory protein MutS2</fullName>
    </submittedName>
</protein>
<name>A0A3B1E4Q6_9ZZZZ</name>
<dbReference type="SMART" id="SM00534">
    <property type="entry name" value="MUTSac"/>
    <property type="match status" value="1"/>
</dbReference>
<dbReference type="PANTHER" id="PTHR48466:SF2">
    <property type="entry name" value="OS10G0509000 PROTEIN"/>
    <property type="match status" value="1"/>
</dbReference>
<accession>A0A3B1E4Q6</accession>
<proteinExistence type="inferred from homology"/>
<sequence>MLNIASKLDLEEYILVLKKLFSRDKSIVLEGDVNIHYKLISQISKYNLKELPEVANLDLVLMHLKKQGTLKLDEIYQFVKIITYFLYLKEFNFEQKLGEWSERIVIPQELKEFVEIFDDKGNIKQGHDENLDRVNQNMYNIKGQIKQSLYTTINNQTLQLYLVDRQVHLVHGEQTILVRAGFNNHVEGKVIHRSSAGFFYLIPNSILKLKEQESVLLNLQEDILYKLCKEYSNMLNKYFKFIYFINKEFDRFDHYMARIFFSKIDDKNFVLPNPKSKEQKLINFKHPALLNPKAVNIDFGKKVIIITGVNAGGKTMLLKSVLSAVFMSKYLIPYHCDTKQTKIGSFKDIIAILDDPQNVKNDISTFAGRMVEFSKLFNKSNAIIGVDEIELGTDSDEAASLFKVILEKLIFKNVRVIITTHHKRLAALMAQNPNVELIAALYDQTIRKPKYEFIQGTIGQSFAFETASRYGIPLDVINAAKTVYGDDKNRLNELIEKSSTLEQEYQYKIKILDMKIEYHNKLNKSLEDKRDLIDEEVISEKNILYKQYKDATHEARKAIKTQKSQEAHRFLNKAHKKVKEIKTKEHQEIVDLKVGDRVKYKNIKGVITFIKNKKVYMESDDGIKIQVYQAQLKKSIKIPRVKPISIDDVKISIKKPKSGYIKIDLHGQRAQEAMINLDKFISDSLILGFDEVLVYHGIGTGKLSYAVKMFLQQHPRVRSFEDALTQYGGFGAKIVKL</sequence>
<dbReference type="InterPro" id="IPR027417">
    <property type="entry name" value="P-loop_NTPase"/>
</dbReference>
<keyword evidence="5" id="KW-0694">RNA-binding</keyword>
<keyword evidence="3" id="KW-0378">Hydrolase</keyword>
<evidence type="ECO:0000313" key="8">
    <source>
        <dbReference type="EMBL" id="VAY87024.1"/>
    </source>
</evidence>
<dbReference type="Gene3D" id="3.40.50.300">
    <property type="entry name" value="P-loop containing nucleotide triphosphate hydrolases"/>
    <property type="match status" value="1"/>
</dbReference>
<dbReference type="PIRSF" id="PIRSF005814">
    <property type="entry name" value="MutS_YshD"/>
    <property type="match status" value="1"/>
</dbReference>
<gene>
    <name evidence="8" type="ORF">MNB_ARC-1_611</name>
</gene>
<evidence type="ECO:0000256" key="3">
    <source>
        <dbReference type="ARBA" id="ARBA00022801"/>
    </source>
</evidence>
<dbReference type="InterPro" id="IPR002625">
    <property type="entry name" value="Smr_dom"/>
</dbReference>
<dbReference type="PROSITE" id="PS50828">
    <property type="entry name" value="SMR"/>
    <property type="match status" value="1"/>
</dbReference>
<dbReference type="HAMAP" id="MF_00092">
    <property type="entry name" value="MutS2"/>
    <property type="match status" value="1"/>
</dbReference>
<dbReference type="GO" id="GO:0030983">
    <property type="term" value="F:mismatched DNA binding"/>
    <property type="evidence" value="ECO:0007669"/>
    <property type="project" value="InterPro"/>
</dbReference>
<dbReference type="SUPFAM" id="SSF160443">
    <property type="entry name" value="SMR domain-like"/>
    <property type="match status" value="1"/>
</dbReference>
<dbReference type="EMBL" id="UOYO01000020">
    <property type="protein sequence ID" value="VAY87024.1"/>
    <property type="molecule type" value="Genomic_DNA"/>
</dbReference>
<evidence type="ECO:0000256" key="6">
    <source>
        <dbReference type="ARBA" id="ARBA00023125"/>
    </source>
</evidence>
<dbReference type="SUPFAM" id="SSF52540">
    <property type="entry name" value="P-loop containing nucleoside triphosphate hydrolases"/>
    <property type="match status" value="1"/>
</dbReference>
<organism evidence="8">
    <name type="scientific">hydrothermal vent metagenome</name>
    <dbReference type="NCBI Taxonomy" id="652676"/>
    <lineage>
        <taxon>unclassified sequences</taxon>
        <taxon>metagenomes</taxon>
        <taxon>ecological metagenomes</taxon>
    </lineage>
</organism>
<dbReference type="InterPro" id="IPR005747">
    <property type="entry name" value="MutS2"/>
</dbReference>
<dbReference type="GO" id="GO:0006298">
    <property type="term" value="P:mismatch repair"/>
    <property type="evidence" value="ECO:0007669"/>
    <property type="project" value="InterPro"/>
</dbReference>
<evidence type="ECO:0000256" key="1">
    <source>
        <dbReference type="ARBA" id="ARBA00022730"/>
    </source>
</evidence>
<evidence type="ECO:0000256" key="2">
    <source>
        <dbReference type="ARBA" id="ARBA00022741"/>
    </source>
</evidence>
<dbReference type="GO" id="GO:0019843">
    <property type="term" value="F:rRNA binding"/>
    <property type="evidence" value="ECO:0007669"/>
    <property type="project" value="UniProtKB-KW"/>
</dbReference>
<dbReference type="GO" id="GO:0140664">
    <property type="term" value="F:ATP-dependent DNA damage sensor activity"/>
    <property type="evidence" value="ECO:0007669"/>
    <property type="project" value="InterPro"/>
</dbReference>
<keyword evidence="4" id="KW-0067">ATP-binding</keyword>
<dbReference type="GO" id="GO:0045910">
    <property type="term" value="P:negative regulation of DNA recombination"/>
    <property type="evidence" value="ECO:0007669"/>
    <property type="project" value="InterPro"/>
</dbReference>
<feature type="domain" description="Smr" evidence="7">
    <location>
        <begin position="663"/>
        <end position="737"/>
    </location>
</feature>
<dbReference type="GO" id="GO:0004519">
    <property type="term" value="F:endonuclease activity"/>
    <property type="evidence" value="ECO:0007669"/>
    <property type="project" value="InterPro"/>
</dbReference>
<evidence type="ECO:0000256" key="5">
    <source>
        <dbReference type="ARBA" id="ARBA00022884"/>
    </source>
</evidence>
<dbReference type="AlphaFoldDB" id="A0A3B1E4Q6"/>
<keyword evidence="1" id="KW-0699">rRNA-binding</keyword>
<dbReference type="PANTHER" id="PTHR48466">
    <property type="entry name" value="OS10G0509000 PROTEIN-RELATED"/>
    <property type="match status" value="1"/>
</dbReference>
<keyword evidence="2" id="KW-0547">Nucleotide-binding</keyword>
<dbReference type="GO" id="GO:0016887">
    <property type="term" value="F:ATP hydrolysis activity"/>
    <property type="evidence" value="ECO:0007669"/>
    <property type="project" value="InterPro"/>
</dbReference>